<evidence type="ECO:0000259" key="4">
    <source>
        <dbReference type="Pfam" id="PF01156"/>
    </source>
</evidence>
<dbReference type="Proteomes" id="UP000422736">
    <property type="component" value="Chromosome 1"/>
</dbReference>
<dbReference type="Pfam" id="PF01156">
    <property type="entry name" value="IU_nuc_hydro"/>
    <property type="match status" value="1"/>
</dbReference>
<dbReference type="InterPro" id="IPR023186">
    <property type="entry name" value="IUNH"/>
</dbReference>
<dbReference type="InterPro" id="IPR001910">
    <property type="entry name" value="Inosine/uridine_hydrolase_dom"/>
</dbReference>
<evidence type="ECO:0000313" key="6">
    <source>
        <dbReference type="Proteomes" id="UP000422736"/>
    </source>
</evidence>
<dbReference type="SUPFAM" id="SSF53590">
    <property type="entry name" value="Nucleoside hydrolase"/>
    <property type="match status" value="1"/>
</dbReference>
<proteinExistence type="inferred from homology"/>
<dbReference type="PANTHER" id="PTHR12304">
    <property type="entry name" value="INOSINE-URIDINE PREFERRING NUCLEOSIDE HYDROLASE"/>
    <property type="match status" value="1"/>
</dbReference>
<evidence type="ECO:0000256" key="1">
    <source>
        <dbReference type="ARBA" id="ARBA00009176"/>
    </source>
</evidence>
<dbReference type="InterPro" id="IPR015910">
    <property type="entry name" value="I/U_nuclsd_hydro_CS"/>
</dbReference>
<dbReference type="PROSITE" id="PS01247">
    <property type="entry name" value="IUNH"/>
    <property type="match status" value="1"/>
</dbReference>
<dbReference type="EMBL" id="CP015054">
    <property type="protein sequence ID" value="QGN13922.1"/>
    <property type="molecule type" value="Genomic_DNA"/>
</dbReference>
<dbReference type="InterPro" id="IPR036452">
    <property type="entry name" value="Ribo_hydro-like"/>
</dbReference>
<gene>
    <name evidence="5" type="primary">URH1</name>
    <name evidence="5" type="ORF">FIM1_570</name>
</gene>
<dbReference type="CDD" id="cd02651">
    <property type="entry name" value="nuc_hydro_IU_UC_XIUA"/>
    <property type="match status" value="1"/>
</dbReference>
<keyword evidence="3" id="KW-0326">Glycosidase</keyword>
<accession>A0ABX6EPR2</accession>
<sequence>MTGSDVIPIWLDCDPGHDDAVAILLSCFHPSIRLLGISASYGNASPKHTLFNTLSLLTAFGKHNEIPVYKGAQFPWVRDVEYAPDIHGESGLDGTTLLPTPKVSVADGDYLEAMEKAILENEGNISLVSTGTMTSVATLFKEKPYLKQHVKYISIMGGGISVGNRNDNNSAEFNIWADPDAANFVFQDDELNYKCILSPLDLTHKCIATTKVDQTILADGNSKLRKLFYELFLFFTKTYKNVQGFESGPPVHDPVTLMPLLLFYGQVDNEQLKFSFKRYSLTVDLDTSSPDCGRTIVVEEHDVDSTKGVIVGLEMNVDFFWEQIFDALSAADDYEDSL</sequence>
<protein>
    <submittedName>
        <fullName evidence="5">Uridine nucleosidase</fullName>
    </submittedName>
</protein>
<evidence type="ECO:0000256" key="2">
    <source>
        <dbReference type="ARBA" id="ARBA00022801"/>
    </source>
</evidence>
<reference evidence="5 6" key="1">
    <citation type="submission" date="2016-03" db="EMBL/GenBank/DDBJ databases">
        <title>How can Kluyveromyces marxianus grow so fast - potential evolutionary course in Saccharomyces Complex revealed by comparative genomics.</title>
        <authorList>
            <person name="Mo W."/>
            <person name="Lu W."/>
            <person name="Yang X."/>
            <person name="Qi J."/>
            <person name="Lv H."/>
        </authorList>
    </citation>
    <scope>NUCLEOTIDE SEQUENCE [LARGE SCALE GENOMIC DNA]</scope>
    <source>
        <strain evidence="5 6">FIM1</strain>
    </source>
</reference>
<evidence type="ECO:0000256" key="3">
    <source>
        <dbReference type="ARBA" id="ARBA00023295"/>
    </source>
</evidence>
<evidence type="ECO:0000313" key="5">
    <source>
        <dbReference type="EMBL" id="QGN13922.1"/>
    </source>
</evidence>
<organism evidence="5 6">
    <name type="scientific">Kluyveromyces marxianus</name>
    <name type="common">Yeast</name>
    <name type="synonym">Candida kefyr</name>
    <dbReference type="NCBI Taxonomy" id="4911"/>
    <lineage>
        <taxon>Eukaryota</taxon>
        <taxon>Fungi</taxon>
        <taxon>Dikarya</taxon>
        <taxon>Ascomycota</taxon>
        <taxon>Saccharomycotina</taxon>
        <taxon>Saccharomycetes</taxon>
        <taxon>Saccharomycetales</taxon>
        <taxon>Saccharomycetaceae</taxon>
        <taxon>Kluyveromyces</taxon>
    </lineage>
</organism>
<keyword evidence="6" id="KW-1185">Reference proteome</keyword>
<dbReference type="Gene3D" id="3.90.245.10">
    <property type="entry name" value="Ribonucleoside hydrolase-like"/>
    <property type="match status" value="1"/>
</dbReference>
<comment type="similarity">
    <text evidence="1">Belongs to the IUNH family.</text>
</comment>
<keyword evidence="2" id="KW-0378">Hydrolase</keyword>
<dbReference type="PANTHER" id="PTHR12304:SF4">
    <property type="entry name" value="URIDINE NUCLEOSIDASE"/>
    <property type="match status" value="1"/>
</dbReference>
<feature type="domain" description="Inosine/uridine-preferring nucleoside hydrolase" evidence="4">
    <location>
        <begin position="9"/>
        <end position="322"/>
    </location>
</feature>
<name>A0ABX6EPR2_KLUMA</name>